<reference evidence="2 3" key="1">
    <citation type="submission" date="2019-03" db="EMBL/GenBank/DDBJ databases">
        <title>Genomic Encyclopedia of Type Strains, Phase IV (KMG-IV): sequencing the most valuable type-strain genomes for metagenomic binning, comparative biology and taxonomic classification.</title>
        <authorList>
            <person name="Goeker M."/>
        </authorList>
    </citation>
    <scope>NUCLEOTIDE SEQUENCE [LARGE SCALE GENOMIC DNA]</scope>
    <source>
        <strain evidence="2 3">DSM 100433</strain>
    </source>
</reference>
<dbReference type="Proteomes" id="UP000294682">
    <property type="component" value="Unassembled WGS sequence"/>
</dbReference>
<dbReference type="SUPFAM" id="SSF51126">
    <property type="entry name" value="Pectin lyase-like"/>
    <property type="match status" value="1"/>
</dbReference>
<comment type="caution">
    <text evidence="2">The sequence shown here is derived from an EMBL/GenBank/DDBJ whole genome shotgun (WGS) entry which is preliminary data.</text>
</comment>
<dbReference type="Pfam" id="PF07581">
    <property type="entry name" value="Glug"/>
    <property type="match status" value="1"/>
</dbReference>
<accession>A0A9X8UJY6</accession>
<keyword evidence="3" id="KW-1185">Reference proteome</keyword>
<dbReference type="RefSeq" id="WP_207668657.1">
    <property type="nucleotide sequence ID" value="NZ_SLUK01000004.1"/>
</dbReference>
<organism evidence="2 3">
    <name type="scientific">Harryflintia acetispora</name>
    <dbReference type="NCBI Taxonomy" id="1849041"/>
    <lineage>
        <taxon>Bacteria</taxon>
        <taxon>Bacillati</taxon>
        <taxon>Bacillota</taxon>
        <taxon>Clostridia</taxon>
        <taxon>Eubacteriales</taxon>
        <taxon>Oscillospiraceae</taxon>
        <taxon>Harryflintia</taxon>
    </lineage>
</organism>
<gene>
    <name evidence="2" type="ORF">EDD78_104172</name>
</gene>
<protein>
    <submittedName>
        <fullName evidence="2">GLUG motif-containing protein</fullName>
    </submittedName>
</protein>
<dbReference type="AlphaFoldDB" id="A0A9X8UJY6"/>
<dbReference type="EMBL" id="SLUK01000004">
    <property type="protein sequence ID" value="TCL43833.1"/>
    <property type="molecule type" value="Genomic_DNA"/>
</dbReference>
<feature type="domain" description="GLUG" evidence="1">
    <location>
        <begin position="177"/>
        <end position="205"/>
    </location>
</feature>
<dbReference type="InterPro" id="IPR011493">
    <property type="entry name" value="GLUG"/>
</dbReference>
<evidence type="ECO:0000313" key="2">
    <source>
        <dbReference type="EMBL" id="TCL43833.1"/>
    </source>
</evidence>
<sequence>TGTVTAVGQSGTITVKAAAKDGSGVTASKTVTIEGCEHALAAGGYGGGAGTAAKPWKVSSQAQLAHVNSHLAASFIQTKDLSLSGDWTPIGGNSLTVFSGIYDGGGHLVKNLFIPRSAQVNHAGLFGYINSATIRKIGVTNFTVYDSGSGLAGGLVANSDSGSLVEQCYVENGTVVGTYHAGGLVGQQINGGEIRDCYSVGANVTAPAATSTGTYDAGAIEGMSFAGSKVTRCFAIPGTISGGERGGISGGTEYATSTPTTFSLCYFADDMGVAYAVGRGWSGSSQIGAFNPPGTAGMASSLFSDATKFAGWNFASTGAWSMSAGSSHPTLRAFPQ</sequence>
<evidence type="ECO:0000259" key="1">
    <source>
        <dbReference type="Pfam" id="PF07581"/>
    </source>
</evidence>
<dbReference type="Gene3D" id="2.160.20.110">
    <property type="match status" value="1"/>
</dbReference>
<evidence type="ECO:0000313" key="3">
    <source>
        <dbReference type="Proteomes" id="UP000294682"/>
    </source>
</evidence>
<dbReference type="InterPro" id="IPR011050">
    <property type="entry name" value="Pectin_lyase_fold/virulence"/>
</dbReference>
<name>A0A9X8UJY6_9FIRM</name>
<proteinExistence type="predicted"/>
<feature type="non-terminal residue" evidence="2">
    <location>
        <position position="1"/>
    </location>
</feature>